<dbReference type="InterPro" id="IPR038670">
    <property type="entry name" value="HslJ-like_sf"/>
</dbReference>
<dbReference type="InterPro" id="IPR005184">
    <property type="entry name" value="DUF306_Meta_HslJ"/>
</dbReference>
<protein>
    <submittedName>
        <fullName evidence="2">META domain-containing protein</fullName>
    </submittedName>
</protein>
<evidence type="ECO:0000313" key="3">
    <source>
        <dbReference type="Proteomes" id="UP000266183"/>
    </source>
</evidence>
<organism evidence="2 3">
    <name type="scientific">Chryseolinea soli</name>
    <dbReference type="NCBI Taxonomy" id="2321403"/>
    <lineage>
        <taxon>Bacteria</taxon>
        <taxon>Pseudomonadati</taxon>
        <taxon>Bacteroidota</taxon>
        <taxon>Cytophagia</taxon>
        <taxon>Cytophagales</taxon>
        <taxon>Fulvivirgaceae</taxon>
        <taxon>Chryseolinea</taxon>
    </lineage>
</organism>
<evidence type="ECO:0000259" key="1">
    <source>
        <dbReference type="Pfam" id="PF03724"/>
    </source>
</evidence>
<keyword evidence="3" id="KW-1185">Reference proteome</keyword>
<dbReference type="RefSeq" id="WP_119755400.1">
    <property type="nucleotide sequence ID" value="NZ_CP032382.1"/>
</dbReference>
<name>A0A385SP62_9BACT</name>
<evidence type="ECO:0000313" key="2">
    <source>
        <dbReference type="EMBL" id="AYB32141.1"/>
    </source>
</evidence>
<feature type="domain" description="DUF306" evidence="1">
    <location>
        <begin position="158"/>
        <end position="253"/>
    </location>
</feature>
<dbReference type="KEGG" id="chk:D4L85_16880"/>
<dbReference type="PROSITE" id="PS51257">
    <property type="entry name" value="PROKAR_LIPOPROTEIN"/>
    <property type="match status" value="1"/>
</dbReference>
<dbReference type="Pfam" id="PF03724">
    <property type="entry name" value="META"/>
    <property type="match status" value="1"/>
</dbReference>
<dbReference type="OrthoDB" id="5348860at2"/>
<dbReference type="AlphaFoldDB" id="A0A385SP62"/>
<dbReference type="Proteomes" id="UP000266183">
    <property type="component" value="Chromosome"/>
</dbReference>
<gene>
    <name evidence="2" type="ORF">D4L85_16880</name>
</gene>
<dbReference type="EMBL" id="CP032382">
    <property type="protein sequence ID" value="AYB32141.1"/>
    <property type="molecule type" value="Genomic_DNA"/>
</dbReference>
<reference evidence="3" key="1">
    <citation type="submission" date="2018-09" db="EMBL/GenBank/DDBJ databases">
        <title>Chryseolinea sp. KIS68-18 isolated from soil.</title>
        <authorList>
            <person name="Weon H.-Y."/>
            <person name="Kwon S.-W."/>
            <person name="Lee S.A."/>
        </authorList>
    </citation>
    <scope>NUCLEOTIDE SEQUENCE [LARGE SCALE GENOMIC DNA]</scope>
    <source>
        <strain evidence="3">KIS68-18</strain>
    </source>
</reference>
<proteinExistence type="predicted"/>
<accession>A0A385SP62</accession>
<dbReference type="Gene3D" id="2.40.128.270">
    <property type="match status" value="1"/>
</dbReference>
<sequence length="265" mass="29161">MKPTLSFLASCVVAAGCSTVKPAPTVTSVAPPPEHNGEADITRFQKGIDFVATGNEPSWILEVDFDSIMMFKSFNDEAAISTPVPPPQSAQDAKVTRYRGVGASVELIVQIEKKECRDNMSDETFPYTVSVDVKHNAASDYKTFKGCGHYLVDYKLHDLWVLKEFGDGVAVTEKDYPHGQPRMELNPGAGTIMGYTGCNEFSGKLITQGNAIAFQQLTRTKMACTSSVEALFMKALQDADRFEWGERRLKLFKGSVLLCQLLKVD</sequence>